<accession>A0A1W1CJF2</accession>
<dbReference type="Gene3D" id="1.10.4010.10">
    <property type="entry name" value="Type II deoxyuridine triphosphatase"/>
    <property type="match status" value="1"/>
</dbReference>
<name>A0A1W1CJF2_9ZZZZ</name>
<dbReference type="Pfam" id="PF08761">
    <property type="entry name" value="dUTPase_2"/>
    <property type="match status" value="1"/>
</dbReference>
<dbReference type="EMBL" id="FPHE01000148">
    <property type="protein sequence ID" value="SFV65936.1"/>
    <property type="molecule type" value="Genomic_DNA"/>
</dbReference>
<sequence length="225" mass="26466">MNRILQMLELQQNLNDATNGENWEYGVTKNGKKIDWRRCIYLESAELVESYPWKHWKDIDATPDYENIKIEIVDIWHFVMSEALRLYKIEKRGSIRELATTIGTMLQFRSFADESQAREIDNYAQIAVVEDMLRIALCDKDINSLIASFLIMSSKLNLKLPELYKLYIGKNILNKFRQEHGYKEGTYIKIWNGEEDNVVMQKILNKNSEITPVELYNALEEIYPS</sequence>
<keyword evidence="1" id="KW-0378">Hydrolase</keyword>
<organism evidence="1">
    <name type="scientific">hydrothermal vent metagenome</name>
    <dbReference type="NCBI Taxonomy" id="652676"/>
    <lineage>
        <taxon>unclassified sequences</taxon>
        <taxon>metagenomes</taxon>
        <taxon>ecological metagenomes</taxon>
    </lineage>
</organism>
<evidence type="ECO:0000313" key="1">
    <source>
        <dbReference type="EMBL" id="SFV65936.1"/>
    </source>
</evidence>
<proteinExistence type="predicted"/>
<gene>
    <name evidence="1" type="ORF">MNB_SV-12-849</name>
</gene>
<dbReference type="SUPFAM" id="SSF101386">
    <property type="entry name" value="all-alpha NTP pyrophosphatases"/>
    <property type="match status" value="1"/>
</dbReference>
<dbReference type="EC" id="3.6.1.23" evidence="1"/>
<dbReference type="AlphaFoldDB" id="A0A1W1CJF2"/>
<protein>
    <submittedName>
        <fullName evidence="1">Dimeric dUTPase</fullName>
        <ecNumber evidence="1">3.6.1.23</ecNumber>
    </submittedName>
</protein>
<dbReference type="GO" id="GO:0004170">
    <property type="term" value="F:dUTP diphosphatase activity"/>
    <property type="evidence" value="ECO:0007669"/>
    <property type="project" value="UniProtKB-EC"/>
</dbReference>
<dbReference type="CDD" id="cd11527">
    <property type="entry name" value="NTP-PPase_dUTPase"/>
    <property type="match status" value="1"/>
</dbReference>
<reference evidence="1" key="1">
    <citation type="submission" date="2016-10" db="EMBL/GenBank/DDBJ databases">
        <authorList>
            <person name="de Groot N.N."/>
        </authorList>
    </citation>
    <scope>NUCLEOTIDE SEQUENCE</scope>
</reference>
<dbReference type="InterPro" id="IPR014871">
    <property type="entry name" value="dUTPase/dCTP_pyrophosphatase"/>
</dbReference>